<dbReference type="AlphaFoldDB" id="A0A075LZK8"/>
<evidence type="ECO:0000313" key="3">
    <source>
        <dbReference type="EMBL" id="AIF72920.1"/>
    </source>
</evidence>
<sequence>MAFSGMLICTVYLWTLIIDFVEGHGMMIEPPMRGSMWRYGFDTPKNYNDNGLNCGGFADMMSKGGGKCAPCGDPLWGPRQHEAGGKYATGTIARFYAAGQIINVTVELTSNHKGYFEFRLCPNNNPKVAVTQDCLDQFPLEILGYGHRYVIKSAKTVMVDLRLLLPPGLTCTQCVMQWKWRAAQNKGMDPKTGKECFGCGPQEYFINCADVSIGYEAMKPQPRQTSLPDVTVRSNVPTVKPTHPMLGMDPTVLSVPQQDPITGIVEAGLGVNKAGGGYFDLIDPHTLFVDPGHNSAPLTPLERSFLAGEPIQPVIQPIVPQSTLPPNNHLQTVPPTVGYVTPPLDPAYNEPLLMASGFDPKPKTKAKPTTMDNLMAAAFMTTMAVAAENTDNAYVECQEGMAQPTCTGNPYWGEGHNYDEYCSTMCPTGICPVSLCVCSCPGSRHGAQKPAPGKCRAIESWDPSAQSYCSQTCNTMNYGSDACPTELCFCENMWPM</sequence>
<evidence type="ECO:0000256" key="1">
    <source>
        <dbReference type="SAM" id="SignalP"/>
    </source>
</evidence>
<dbReference type="PANTHER" id="PTHR21113">
    <property type="entry name" value="AGAP001705-PA"/>
    <property type="match status" value="1"/>
</dbReference>
<feature type="signal peptide" evidence="1">
    <location>
        <begin position="1"/>
        <end position="23"/>
    </location>
</feature>
<feature type="chain" id="PRO_5001707519" evidence="1">
    <location>
        <begin position="24"/>
        <end position="496"/>
    </location>
</feature>
<organism evidence="3">
    <name type="scientific">Pinctada imbricata</name>
    <name type="common">Atlantic pearl-oyster</name>
    <name type="synonym">Pinctada martensii</name>
    <dbReference type="NCBI Taxonomy" id="66713"/>
    <lineage>
        <taxon>Eukaryota</taxon>
        <taxon>Metazoa</taxon>
        <taxon>Spiralia</taxon>
        <taxon>Lophotrochozoa</taxon>
        <taxon>Mollusca</taxon>
        <taxon>Bivalvia</taxon>
        <taxon>Autobranchia</taxon>
        <taxon>Pteriomorphia</taxon>
        <taxon>Pterioida</taxon>
        <taxon>Pterioidea</taxon>
        <taxon>Pteriidae</taxon>
        <taxon>Pinctada</taxon>
    </lineage>
</organism>
<proteinExistence type="evidence at transcript level"/>
<reference evidence="3" key="1">
    <citation type="submission" date="2015-02" db="EMBL/GenBank/DDBJ databases">
        <title>Functional study of a novel gene related to shell mineralization of Pinctada martensii.</title>
        <authorList>
            <person name="Liu X."/>
        </authorList>
    </citation>
    <scope>NUCLEOTIDE SEQUENCE</scope>
</reference>
<keyword evidence="1" id="KW-0732">Signal</keyword>
<dbReference type="Pfam" id="PF03067">
    <property type="entry name" value="LPMO_10"/>
    <property type="match status" value="1"/>
</dbReference>
<name>A0A075LZK8_PINIB</name>
<dbReference type="InterPro" id="IPR004302">
    <property type="entry name" value="Cellulose/chitin-bd_N"/>
</dbReference>
<dbReference type="EMBL" id="KJ930034">
    <property type="protein sequence ID" value="AIF72920.1"/>
    <property type="molecule type" value="mRNA"/>
</dbReference>
<protein>
    <submittedName>
        <fullName evidence="3">Chitin binding protein</fullName>
    </submittedName>
</protein>
<feature type="domain" description="Chitin-binding type-4" evidence="2">
    <location>
        <begin position="24"/>
        <end position="211"/>
    </location>
</feature>
<dbReference type="PANTHER" id="PTHR21113:SF4">
    <property type="entry name" value="CHITIN-BINDING TYPE-4 DOMAIN-CONTAINING PROTEIN"/>
    <property type="match status" value="1"/>
</dbReference>
<evidence type="ECO:0000259" key="2">
    <source>
        <dbReference type="Pfam" id="PF03067"/>
    </source>
</evidence>
<accession>A0A075LZK8</accession>